<evidence type="ECO:0000313" key="2">
    <source>
        <dbReference type="EMBL" id="GAA2002881.1"/>
    </source>
</evidence>
<evidence type="ECO:0000313" key="3">
    <source>
        <dbReference type="Proteomes" id="UP001500755"/>
    </source>
</evidence>
<protein>
    <submittedName>
        <fullName evidence="2">D-aminoacylase</fullName>
    </submittedName>
</protein>
<keyword evidence="3" id="KW-1185">Reference proteome</keyword>
<dbReference type="InterPro" id="IPR011059">
    <property type="entry name" value="Metal-dep_hydrolase_composite"/>
</dbReference>
<reference evidence="3" key="1">
    <citation type="journal article" date="2019" name="Int. J. Syst. Evol. Microbiol.">
        <title>The Global Catalogue of Microorganisms (GCM) 10K type strain sequencing project: providing services to taxonomists for standard genome sequencing and annotation.</title>
        <authorList>
            <consortium name="The Broad Institute Genomics Platform"/>
            <consortium name="The Broad Institute Genome Sequencing Center for Infectious Disease"/>
            <person name="Wu L."/>
            <person name="Ma J."/>
        </authorList>
    </citation>
    <scope>NUCLEOTIDE SEQUENCE [LARGE SCALE GENOMIC DNA]</scope>
    <source>
        <strain evidence="3">JCM 14546</strain>
    </source>
</reference>
<proteinExistence type="predicted"/>
<dbReference type="PANTHER" id="PTHR11647">
    <property type="entry name" value="HYDRANTOINASE/DIHYDROPYRIMIDINASE FAMILY MEMBER"/>
    <property type="match status" value="1"/>
</dbReference>
<name>A0ABP5ERF9_9MICO</name>
<accession>A0ABP5ERF9</accession>
<dbReference type="RefSeq" id="WP_344307487.1">
    <property type="nucleotide sequence ID" value="NZ_BAAANO010000008.1"/>
</dbReference>
<dbReference type="PANTHER" id="PTHR11647:SF1">
    <property type="entry name" value="COLLAPSIN RESPONSE MEDIATOR PROTEIN"/>
    <property type="match status" value="1"/>
</dbReference>
<organism evidence="2 3">
    <name type="scientific">Brevibacterium samyangense</name>
    <dbReference type="NCBI Taxonomy" id="366888"/>
    <lineage>
        <taxon>Bacteria</taxon>
        <taxon>Bacillati</taxon>
        <taxon>Actinomycetota</taxon>
        <taxon>Actinomycetes</taxon>
        <taxon>Micrococcales</taxon>
        <taxon>Brevibacteriaceae</taxon>
        <taxon>Brevibacterium</taxon>
    </lineage>
</organism>
<dbReference type="InterPro" id="IPR013108">
    <property type="entry name" value="Amidohydro_3"/>
</dbReference>
<dbReference type="SUPFAM" id="SSF51338">
    <property type="entry name" value="Composite domain of metallo-dependent hydrolases"/>
    <property type="match status" value="1"/>
</dbReference>
<dbReference type="EMBL" id="BAAANO010000008">
    <property type="protein sequence ID" value="GAA2002881.1"/>
    <property type="molecule type" value="Genomic_DNA"/>
</dbReference>
<dbReference type="InterPro" id="IPR032466">
    <property type="entry name" value="Metal_Hydrolase"/>
</dbReference>
<dbReference type="Pfam" id="PF07969">
    <property type="entry name" value="Amidohydro_3"/>
    <property type="match status" value="1"/>
</dbReference>
<dbReference type="Gene3D" id="3.20.20.140">
    <property type="entry name" value="Metal-dependent hydrolases"/>
    <property type="match status" value="2"/>
</dbReference>
<gene>
    <name evidence="2" type="ORF">GCM10009755_09760</name>
</gene>
<dbReference type="Proteomes" id="UP001500755">
    <property type="component" value="Unassembled WGS sequence"/>
</dbReference>
<feature type="domain" description="Amidohydrolase 3" evidence="1">
    <location>
        <begin position="59"/>
        <end position="536"/>
    </location>
</feature>
<comment type="caution">
    <text evidence="2">The sequence shown here is derived from an EMBL/GenBank/DDBJ whole genome shotgun (WGS) entry which is preliminary data.</text>
</comment>
<dbReference type="InterPro" id="IPR050378">
    <property type="entry name" value="Metallo-dep_Hydrolases_sf"/>
</dbReference>
<evidence type="ECO:0000259" key="1">
    <source>
        <dbReference type="Pfam" id="PF07969"/>
    </source>
</evidence>
<dbReference type="SUPFAM" id="SSF51556">
    <property type="entry name" value="Metallo-dependent hydrolases"/>
    <property type="match status" value="1"/>
</dbReference>
<sequence length="555" mass="57516">MLDTLIHSGTIVDGSGAPRFRGDIGITDGRIVFVRPTPEAPRTPGTDADSGTTPAARTVLDASGKVVCPGFIDLHSHGDFTVHGSPTGETQLLQGVTTAVLGNCGSSPFPTHSVADTAAHKGHLNAVLHGEWSDATGYIEATRAVRPGLNLVLQLGLSNLRTFVMGPAERAPSAAELAAMQDEIRKAAAVGVRGFSTGLIYAPASYAQEDEITALVATAAECDMLYSTHMRNESGGLLDAVDEAIRTAENAGARLEISHLKAMGPAHHGLTAQAFARIEAARTRGVDVMADVYPYTASSTTLTSRMPGWALDGGFPALLARLSDPEARDAITAEVAAGFARGIGPESVVIASVGARTTGPSAPGPNGSGGTGTPDHTWAVGRSIAEIAEAEECSPAEAAARLLHAHSASVAIINHGMDEEEVASVLRHPLVSVASDGAVLSMTRKGTPHPRAFGTFVRVLDTYVRERGVLSLEEAIRKMTSLPAGRLGTGERGTLRDGAVADVVVFDPATVKENATFLDPWQLASGVSEVLVNGVFAVAGGALTENRAGEVLTEW</sequence>